<protein>
    <recommendedName>
        <fullName evidence="2">Ice-binding protein C-terminal domain-containing protein</fullName>
    </recommendedName>
</protein>
<proteinExistence type="predicted"/>
<evidence type="ECO:0000259" key="2">
    <source>
        <dbReference type="Pfam" id="PF07589"/>
    </source>
</evidence>
<sequence length="276" mass="28323">MRGFISIIKEHKTAAIVACLLVGTSTGAIAQADGDIKVEVINEGNSDFFLTPVWFGFHNGQFDFFNSGEAASASLEAIAEDGIVDGLVADFTAAPGVPGDIQGVVSNPAGFGGAPVIDPGETATGFVTPINPSAYQYFSFASMIIPSNDTFIGNDNPFAYQVFTDSDEINDPSGVFTIQIFGSDLYDAGTEVNDGLGAAFSAAAGVSTDENGTVGPLGDENLLTFFDGQTAAGTTVTDFIGSGELLATINISIVPEPASASLLGLGVAALAVRRRK</sequence>
<reference evidence="3 4" key="1">
    <citation type="submission" date="2020-08" db="EMBL/GenBank/DDBJ databases">
        <title>Genomic Encyclopedia of Type Strains, Phase IV (KMG-IV): sequencing the most valuable type-strain genomes for metagenomic binning, comparative biology and taxonomic classification.</title>
        <authorList>
            <person name="Goeker M."/>
        </authorList>
    </citation>
    <scope>NUCLEOTIDE SEQUENCE [LARGE SCALE GENOMIC DNA]</scope>
    <source>
        <strain evidence="3 4">DSM 103725</strain>
    </source>
</reference>
<dbReference type="NCBIfam" id="TIGR02595">
    <property type="entry name" value="PEP_CTERM"/>
    <property type="match status" value="1"/>
</dbReference>
<dbReference type="EMBL" id="JACHGY010000001">
    <property type="protein sequence ID" value="MBB6430003.1"/>
    <property type="molecule type" value="Genomic_DNA"/>
</dbReference>
<feature type="domain" description="Ice-binding protein C-terminal" evidence="2">
    <location>
        <begin position="254"/>
        <end position="275"/>
    </location>
</feature>
<keyword evidence="1" id="KW-0732">Signal</keyword>
<keyword evidence="4" id="KW-1185">Reference proteome</keyword>
<comment type="caution">
    <text evidence="3">The sequence shown here is derived from an EMBL/GenBank/DDBJ whole genome shotgun (WGS) entry which is preliminary data.</text>
</comment>
<dbReference type="Proteomes" id="UP000541810">
    <property type="component" value="Unassembled WGS sequence"/>
</dbReference>
<evidence type="ECO:0000256" key="1">
    <source>
        <dbReference type="SAM" id="SignalP"/>
    </source>
</evidence>
<dbReference type="InterPro" id="IPR038678">
    <property type="entry name" value="Spondin_N_sf"/>
</dbReference>
<accession>A0A7X0H6F3</accession>
<dbReference type="InterPro" id="IPR013424">
    <property type="entry name" value="Ice-binding_C"/>
</dbReference>
<feature type="chain" id="PRO_5030729924" description="Ice-binding protein C-terminal domain-containing protein" evidence="1">
    <location>
        <begin position="31"/>
        <end position="276"/>
    </location>
</feature>
<gene>
    <name evidence="3" type="ORF">HNQ40_001809</name>
</gene>
<name>A0A7X0H6F3_9BACT</name>
<dbReference type="NCBIfam" id="NF038123">
    <property type="entry name" value="NF038123_dom"/>
    <property type="match status" value="1"/>
</dbReference>
<feature type="signal peptide" evidence="1">
    <location>
        <begin position="1"/>
        <end position="30"/>
    </location>
</feature>
<dbReference type="Pfam" id="PF07589">
    <property type="entry name" value="PEP-CTERM"/>
    <property type="match status" value="1"/>
</dbReference>
<dbReference type="AlphaFoldDB" id="A0A7X0H6F3"/>
<dbReference type="RefSeq" id="WP_184679216.1">
    <property type="nucleotide sequence ID" value="NZ_JACHGY010000001.1"/>
</dbReference>
<evidence type="ECO:0000313" key="4">
    <source>
        <dbReference type="Proteomes" id="UP000541810"/>
    </source>
</evidence>
<dbReference type="InterPro" id="IPR009465">
    <property type="entry name" value="Spondin_N"/>
</dbReference>
<dbReference type="Gene3D" id="2.60.40.2130">
    <property type="entry name" value="F-spondin domain"/>
    <property type="match status" value="1"/>
</dbReference>
<evidence type="ECO:0000313" key="3">
    <source>
        <dbReference type="EMBL" id="MBB6430003.1"/>
    </source>
</evidence>
<organism evidence="3 4">
    <name type="scientific">Algisphaera agarilytica</name>
    <dbReference type="NCBI Taxonomy" id="1385975"/>
    <lineage>
        <taxon>Bacteria</taxon>
        <taxon>Pseudomonadati</taxon>
        <taxon>Planctomycetota</taxon>
        <taxon>Phycisphaerae</taxon>
        <taxon>Phycisphaerales</taxon>
        <taxon>Phycisphaeraceae</taxon>
        <taxon>Algisphaera</taxon>
    </lineage>
</organism>